<dbReference type="PANTHER" id="PTHR38687">
    <property type="entry name" value="CELL DIVISION PROTEIN DEDD-RELATED"/>
    <property type="match status" value="1"/>
</dbReference>
<sequence length="189" mass="20104">MSGNRKTSKKAPARRSGGGVFVGIVIGLMLGAVFAAGVAWYLTRSNPFAGQDTRAATEASSPLAPRVLPGKPGDRPVEKPQFDFYKILPKGDGAVEVPTTVAPVEATRPAAERFYLQVGAFEDPTEADNLKARLALMGIEASVQRGESANKGTVHRVRVGPYNRVEDMNAARAELARAGMESSLVRVKP</sequence>
<dbReference type="InterPro" id="IPR036680">
    <property type="entry name" value="SPOR-like_sf"/>
</dbReference>
<dbReference type="GO" id="GO:0030428">
    <property type="term" value="C:cell septum"/>
    <property type="evidence" value="ECO:0007669"/>
    <property type="project" value="TreeGrafter"/>
</dbReference>
<dbReference type="AlphaFoldDB" id="A0A557QPS4"/>
<keyword evidence="2" id="KW-1133">Transmembrane helix</keyword>
<dbReference type="GO" id="GO:0032153">
    <property type="term" value="C:cell division site"/>
    <property type="evidence" value="ECO:0007669"/>
    <property type="project" value="TreeGrafter"/>
</dbReference>
<feature type="transmembrane region" description="Helical" evidence="2">
    <location>
        <begin position="20"/>
        <end position="42"/>
    </location>
</feature>
<accession>A0A557QPS4</accession>
<organism evidence="4 5">
    <name type="scientific">Denitromonas halophila</name>
    <dbReference type="NCBI Taxonomy" id="1629404"/>
    <lineage>
        <taxon>Bacteria</taxon>
        <taxon>Pseudomonadati</taxon>
        <taxon>Pseudomonadota</taxon>
        <taxon>Betaproteobacteria</taxon>
        <taxon>Rhodocyclales</taxon>
        <taxon>Zoogloeaceae</taxon>
        <taxon>Denitromonas</taxon>
    </lineage>
</organism>
<evidence type="ECO:0000259" key="3">
    <source>
        <dbReference type="PROSITE" id="PS51724"/>
    </source>
</evidence>
<keyword evidence="5" id="KW-1185">Reference proteome</keyword>
<dbReference type="GO" id="GO:0032506">
    <property type="term" value="P:cytokinetic process"/>
    <property type="evidence" value="ECO:0007669"/>
    <property type="project" value="TreeGrafter"/>
</dbReference>
<dbReference type="Gene3D" id="3.30.70.1070">
    <property type="entry name" value="Sporulation related repeat"/>
    <property type="match status" value="1"/>
</dbReference>
<evidence type="ECO:0000313" key="5">
    <source>
        <dbReference type="Proteomes" id="UP000319502"/>
    </source>
</evidence>
<gene>
    <name evidence="4" type="ORF">FHP91_13215</name>
</gene>
<proteinExistence type="predicted"/>
<dbReference type="Proteomes" id="UP000319502">
    <property type="component" value="Unassembled WGS sequence"/>
</dbReference>
<name>A0A557QPS4_9RHOO</name>
<dbReference type="PANTHER" id="PTHR38687:SF1">
    <property type="entry name" value="CELL DIVISION PROTEIN DEDD"/>
    <property type="match status" value="1"/>
</dbReference>
<reference evidence="4 5" key="1">
    <citation type="submission" date="2019-07" db="EMBL/GenBank/DDBJ databases">
        <title>The pathways for chlorine oxyanion respiration interact through the shared metabolite chlorate.</title>
        <authorList>
            <person name="Barnum T.P."/>
            <person name="Cheng Y."/>
            <person name="Hill K.A."/>
            <person name="Lucas L.N."/>
            <person name="Carlson H.K."/>
            <person name="Coates J.D."/>
        </authorList>
    </citation>
    <scope>NUCLEOTIDE SEQUENCE [LARGE SCALE GENOMIC DNA]</scope>
    <source>
        <strain evidence="4 5">SFB-3</strain>
    </source>
</reference>
<dbReference type="GO" id="GO:0042834">
    <property type="term" value="F:peptidoglycan binding"/>
    <property type="evidence" value="ECO:0007669"/>
    <property type="project" value="InterPro"/>
</dbReference>
<dbReference type="Pfam" id="PF05036">
    <property type="entry name" value="SPOR"/>
    <property type="match status" value="1"/>
</dbReference>
<evidence type="ECO:0000313" key="4">
    <source>
        <dbReference type="EMBL" id="TVO54816.1"/>
    </source>
</evidence>
<evidence type="ECO:0000256" key="2">
    <source>
        <dbReference type="SAM" id="Phobius"/>
    </source>
</evidence>
<dbReference type="PROSITE" id="PS51724">
    <property type="entry name" value="SPOR"/>
    <property type="match status" value="1"/>
</dbReference>
<comment type="caution">
    <text evidence="4">The sequence shown here is derived from an EMBL/GenBank/DDBJ whole genome shotgun (WGS) entry which is preliminary data.</text>
</comment>
<feature type="domain" description="SPOR" evidence="3">
    <location>
        <begin position="108"/>
        <end position="188"/>
    </location>
</feature>
<evidence type="ECO:0000256" key="1">
    <source>
        <dbReference type="SAM" id="MobiDB-lite"/>
    </source>
</evidence>
<dbReference type="RefSeq" id="WP_144310036.1">
    <property type="nucleotide sequence ID" value="NZ_VMNK01000012.1"/>
</dbReference>
<dbReference type="OrthoDB" id="7063246at2"/>
<feature type="region of interest" description="Disordered" evidence="1">
    <location>
        <begin position="53"/>
        <end position="75"/>
    </location>
</feature>
<keyword evidence="2" id="KW-0472">Membrane</keyword>
<dbReference type="InterPro" id="IPR052521">
    <property type="entry name" value="Cell_div_SPOR-domain"/>
</dbReference>
<protein>
    <submittedName>
        <fullName evidence="4">SPOR domain-containing protein</fullName>
    </submittedName>
</protein>
<keyword evidence="2" id="KW-0812">Transmembrane</keyword>
<dbReference type="InterPro" id="IPR007730">
    <property type="entry name" value="SPOR-like_dom"/>
</dbReference>
<dbReference type="EMBL" id="VMNK01000012">
    <property type="protein sequence ID" value="TVO54816.1"/>
    <property type="molecule type" value="Genomic_DNA"/>
</dbReference>
<dbReference type="SUPFAM" id="SSF110997">
    <property type="entry name" value="Sporulation related repeat"/>
    <property type="match status" value="1"/>
</dbReference>